<comment type="caution">
    <text evidence="1">The sequence shown here is derived from an EMBL/GenBank/DDBJ whole genome shotgun (WGS) entry which is preliminary data.</text>
</comment>
<dbReference type="RefSeq" id="WP_379942667.1">
    <property type="nucleotide sequence ID" value="NZ_JBHTIB010000012.1"/>
</dbReference>
<proteinExistence type="predicted"/>
<protein>
    <recommendedName>
        <fullName evidence="3">TonB-like protein</fullName>
    </recommendedName>
</protein>
<dbReference type="Proteomes" id="UP001597011">
    <property type="component" value="Unassembled WGS sequence"/>
</dbReference>
<evidence type="ECO:0000313" key="2">
    <source>
        <dbReference type="Proteomes" id="UP001597011"/>
    </source>
</evidence>
<dbReference type="EMBL" id="JBHTIB010000012">
    <property type="protein sequence ID" value="MFD0836543.1"/>
    <property type="molecule type" value="Genomic_DNA"/>
</dbReference>
<name>A0ABW3BV21_9FLAO</name>
<sequence length="507" mass="58599">MKLIIAHLVLFIGVFGYSQQDTLKFEDKYKDKYEEFDFYAKPNRDNELSNYFKKRINFKMLEAIDFYESEEHKKRVFLTFYLDENNEPVNIKVSSKYSEFNKMIEDIFIRYPIEDLNIPKEYTNCAYFLQIISREDGKNIINCSSNIICDIYAIAEGCEASATNNDLRKCLSSRLEEHIINTISLEEIEESGILGRIKLETKFHIDESGNIINVNCKAPTDNLTVELNRVVSLFPKIKNPALRNGNPTREFFKDIITLQIDAENFKHEEENLYTETTNPNSENELSHYFKRFFTQDEIDTADILSNRKSISVSFSIDDRGKFIDLNCNSKVESLNKKIIQVFINVPKEKLNINSKSILELYTYQIITKVNGIKTIKCSTTPEVKLFPIYKGCGDSSTPNELKKCFSMKISEYVESNFDKNLKTSLFASGDYRIYCIFKVDIDGKIIDVRVRASNPIYAQEALRILNSIPEAIKPGYKNGEAIPTPYSLPIIFQIAKPNLSKDFIKNN</sequence>
<reference evidence="2" key="1">
    <citation type="journal article" date="2019" name="Int. J. Syst. Evol. Microbiol.">
        <title>The Global Catalogue of Microorganisms (GCM) 10K type strain sequencing project: providing services to taxonomists for standard genome sequencing and annotation.</title>
        <authorList>
            <consortium name="The Broad Institute Genomics Platform"/>
            <consortium name="The Broad Institute Genome Sequencing Center for Infectious Disease"/>
            <person name="Wu L."/>
            <person name="Ma J."/>
        </authorList>
    </citation>
    <scope>NUCLEOTIDE SEQUENCE [LARGE SCALE GENOMIC DNA]</scope>
    <source>
        <strain evidence="2">CCUG 60529</strain>
    </source>
</reference>
<accession>A0ABW3BV21</accession>
<gene>
    <name evidence="1" type="ORF">ACFQ0I_12260</name>
</gene>
<keyword evidence="2" id="KW-1185">Reference proteome</keyword>
<organism evidence="1 2">
    <name type="scientific">Mariniflexile aquimaris</name>
    <dbReference type="NCBI Taxonomy" id="881009"/>
    <lineage>
        <taxon>Bacteria</taxon>
        <taxon>Pseudomonadati</taxon>
        <taxon>Bacteroidota</taxon>
        <taxon>Flavobacteriia</taxon>
        <taxon>Flavobacteriales</taxon>
        <taxon>Flavobacteriaceae</taxon>
        <taxon>Mariniflexile</taxon>
    </lineage>
</organism>
<evidence type="ECO:0000313" key="1">
    <source>
        <dbReference type="EMBL" id="MFD0836543.1"/>
    </source>
</evidence>
<dbReference type="Gene3D" id="3.30.1150.10">
    <property type="match status" value="1"/>
</dbReference>
<evidence type="ECO:0008006" key="3">
    <source>
        <dbReference type="Google" id="ProtNLM"/>
    </source>
</evidence>